<dbReference type="Proteomes" id="UP000485058">
    <property type="component" value="Unassembled WGS sequence"/>
</dbReference>
<name>A0A6A0A3D5_HAELA</name>
<reference evidence="1 2" key="1">
    <citation type="submission" date="2020-02" db="EMBL/GenBank/DDBJ databases">
        <title>Draft genome sequence of Haematococcus lacustris strain NIES-144.</title>
        <authorList>
            <person name="Morimoto D."/>
            <person name="Nakagawa S."/>
            <person name="Yoshida T."/>
            <person name="Sawayama S."/>
        </authorList>
    </citation>
    <scope>NUCLEOTIDE SEQUENCE [LARGE SCALE GENOMIC DNA]</scope>
    <source>
        <strain evidence="1 2">NIES-144</strain>
    </source>
</reference>
<gene>
    <name evidence="1" type="ORF">HaLaN_22035</name>
</gene>
<dbReference type="Gene3D" id="3.40.525.10">
    <property type="entry name" value="CRAL-TRIO lipid binding domain"/>
    <property type="match status" value="1"/>
</dbReference>
<dbReference type="SUPFAM" id="SSF52087">
    <property type="entry name" value="CRAL/TRIO domain"/>
    <property type="match status" value="1"/>
</dbReference>
<evidence type="ECO:0000313" key="1">
    <source>
        <dbReference type="EMBL" id="GFH24272.1"/>
    </source>
</evidence>
<dbReference type="AlphaFoldDB" id="A0A6A0A3D5"/>
<feature type="non-terminal residue" evidence="1">
    <location>
        <position position="1"/>
    </location>
</feature>
<organism evidence="1 2">
    <name type="scientific">Haematococcus lacustris</name>
    <name type="common">Green alga</name>
    <name type="synonym">Haematococcus pluvialis</name>
    <dbReference type="NCBI Taxonomy" id="44745"/>
    <lineage>
        <taxon>Eukaryota</taxon>
        <taxon>Viridiplantae</taxon>
        <taxon>Chlorophyta</taxon>
        <taxon>core chlorophytes</taxon>
        <taxon>Chlorophyceae</taxon>
        <taxon>CS clade</taxon>
        <taxon>Chlamydomonadales</taxon>
        <taxon>Haematococcaceae</taxon>
        <taxon>Haematococcus</taxon>
    </lineage>
</organism>
<accession>A0A6A0A3D5</accession>
<comment type="caution">
    <text evidence="1">The sequence shown here is derived from an EMBL/GenBank/DDBJ whole genome shotgun (WGS) entry which is preliminary data.</text>
</comment>
<sequence length="64" mass="7049">VIVDPPAIFHNLWAALKPILPPKTQTKAEFIDSRAAAAAARFQELFGADLGAHIWQLVQEDRAL</sequence>
<protein>
    <submittedName>
        <fullName evidence="1">CRAL-TRIO domain-containing protein</fullName>
    </submittedName>
</protein>
<keyword evidence="2" id="KW-1185">Reference proteome</keyword>
<dbReference type="InterPro" id="IPR036865">
    <property type="entry name" value="CRAL-TRIO_dom_sf"/>
</dbReference>
<proteinExistence type="predicted"/>
<evidence type="ECO:0000313" key="2">
    <source>
        <dbReference type="Proteomes" id="UP000485058"/>
    </source>
</evidence>
<dbReference type="EMBL" id="BLLF01002489">
    <property type="protein sequence ID" value="GFH24272.1"/>
    <property type="molecule type" value="Genomic_DNA"/>
</dbReference>